<dbReference type="WBParaSite" id="ACOC_0000775601-mRNA-1">
    <property type="protein sequence ID" value="ACOC_0000775601-mRNA-1"/>
    <property type="gene ID" value="ACOC_0000775601"/>
</dbReference>
<dbReference type="EMBL" id="UYYA01004072">
    <property type="protein sequence ID" value="VDM59342.1"/>
    <property type="molecule type" value="Genomic_DNA"/>
</dbReference>
<dbReference type="Proteomes" id="UP000267027">
    <property type="component" value="Unassembled WGS sequence"/>
</dbReference>
<sequence length="420" mass="45713">MGGLRFYNEEVLDSGNVDVFIEDYYARIFAWLLHLDENPNEELSLSTATLRRSGQIHRIHIHHAITGTATTINPKSENVNETLSASSTTIPLDVSGFRKSSVHKVSAESLKARPVTTSSKKTTTMTATASTITTVAPSSTLASSVLPSFSKNRRLIIINRSFTPRNRNDNDSLNHLPSQSSANLKQTSIITTDIPENDSKPTKLFFATTHRQVNVTPKFADTSTSEIISKASTTLPIASTDLKFPIQSSLDTGDWEAPIEESMSEILPGRATSESFAKLLGKESGNLLGTFEVPNKVDKSIPMEMPIPLPEKEFTIKQIFGKGTKDNELRESFPGVLSTLTPPPSTLKTSLPSVQQIGAPGAAPPNDSVVDELNRAENFMESAYNGREILAASPYSSRPTLPNRGPLQGQGNQARLLYCV</sequence>
<protein>
    <submittedName>
        <fullName evidence="4">Flocculation protein FLO11-like</fullName>
    </submittedName>
</protein>
<keyword evidence="3" id="KW-1185">Reference proteome</keyword>
<gene>
    <name evidence="2" type="ORF">ACOC_LOCUS7757</name>
</gene>
<dbReference type="STRING" id="334426.A0A158PIM6"/>
<evidence type="ECO:0000256" key="1">
    <source>
        <dbReference type="SAM" id="MobiDB-lite"/>
    </source>
</evidence>
<dbReference type="AlphaFoldDB" id="A0A158PIM6"/>
<feature type="region of interest" description="Disordered" evidence="1">
    <location>
        <begin position="164"/>
        <end position="186"/>
    </location>
</feature>
<proteinExistence type="predicted"/>
<evidence type="ECO:0000313" key="3">
    <source>
        <dbReference type="Proteomes" id="UP000267027"/>
    </source>
</evidence>
<name>A0A158PIM6_ANGCS</name>
<dbReference type="OrthoDB" id="5877987at2759"/>
<reference evidence="2 3" key="2">
    <citation type="submission" date="2018-11" db="EMBL/GenBank/DDBJ databases">
        <authorList>
            <consortium name="Pathogen Informatics"/>
        </authorList>
    </citation>
    <scope>NUCLEOTIDE SEQUENCE [LARGE SCALE GENOMIC DNA]</scope>
    <source>
        <strain evidence="2 3">Costa Rica</strain>
    </source>
</reference>
<feature type="compositionally biased region" description="Polar residues" evidence="1">
    <location>
        <begin position="173"/>
        <end position="186"/>
    </location>
</feature>
<organism evidence="4">
    <name type="scientific">Angiostrongylus costaricensis</name>
    <name type="common">Nematode worm</name>
    <dbReference type="NCBI Taxonomy" id="334426"/>
    <lineage>
        <taxon>Eukaryota</taxon>
        <taxon>Metazoa</taxon>
        <taxon>Ecdysozoa</taxon>
        <taxon>Nematoda</taxon>
        <taxon>Chromadorea</taxon>
        <taxon>Rhabditida</taxon>
        <taxon>Rhabditina</taxon>
        <taxon>Rhabditomorpha</taxon>
        <taxon>Strongyloidea</taxon>
        <taxon>Metastrongylidae</taxon>
        <taxon>Angiostrongylus</taxon>
    </lineage>
</organism>
<accession>A0A158PIM6</accession>
<reference evidence="4" key="1">
    <citation type="submission" date="2016-04" db="UniProtKB">
        <authorList>
            <consortium name="WormBaseParasite"/>
        </authorList>
    </citation>
    <scope>IDENTIFICATION</scope>
</reference>
<evidence type="ECO:0000313" key="4">
    <source>
        <dbReference type="WBParaSite" id="ACOC_0000775601-mRNA-1"/>
    </source>
</evidence>
<evidence type="ECO:0000313" key="2">
    <source>
        <dbReference type="EMBL" id="VDM59342.1"/>
    </source>
</evidence>